<keyword evidence="2 6" id="KW-0812">Transmembrane</keyword>
<dbReference type="InterPro" id="IPR052337">
    <property type="entry name" value="SAT4-like"/>
</dbReference>
<accession>A0A6A6HP30</accession>
<evidence type="ECO:0000256" key="5">
    <source>
        <dbReference type="ARBA" id="ARBA00038359"/>
    </source>
</evidence>
<feature type="domain" description="Rhodopsin" evidence="7">
    <location>
        <begin position="60"/>
        <end position="238"/>
    </location>
</feature>
<keyword evidence="9" id="KW-1185">Reference proteome</keyword>
<evidence type="ECO:0000256" key="4">
    <source>
        <dbReference type="ARBA" id="ARBA00023136"/>
    </source>
</evidence>
<feature type="transmembrane region" description="Helical" evidence="6">
    <location>
        <begin position="170"/>
        <end position="187"/>
    </location>
</feature>
<keyword evidence="3 6" id="KW-1133">Transmembrane helix</keyword>
<comment type="similarity">
    <text evidence="5">Belongs to the SAT4 family.</text>
</comment>
<comment type="subcellular location">
    <subcellularLocation>
        <location evidence="1">Membrane</location>
        <topology evidence="1">Multi-pass membrane protein</topology>
    </subcellularLocation>
</comment>
<dbReference type="Pfam" id="PF20684">
    <property type="entry name" value="Fung_rhodopsin"/>
    <property type="match status" value="1"/>
</dbReference>
<feature type="transmembrane region" description="Helical" evidence="6">
    <location>
        <begin position="91"/>
        <end position="113"/>
    </location>
</feature>
<name>A0A6A6HP30_VIRVR</name>
<evidence type="ECO:0000256" key="2">
    <source>
        <dbReference type="ARBA" id="ARBA00022692"/>
    </source>
</evidence>
<dbReference type="Proteomes" id="UP000800092">
    <property type="component" value="Unassembled WGS sequence"/>
</dbReference>
<evidence type="ECO:0000313" key="8">
    <source>
        <dbReference type="EMBL" id="KAF2239558.1"/>
    </source>
</evidence>
<evidence type="ECO:0000259" key="7">
    <source>
        <dbReference type="Pfam" id="PF20684"/>
    </source>
</evidence>
<organism evidence="8 9">
    <name type="scientific">Viridothelium virens</name>
    <name type="common">Speckled blister lichen</name>
    <name type="synonym">Trypethelium virens</name>
    <dbReference type="NCBI Taxonomy" id="1048519"/>
    <lineage>
        <taxon>Eukaryota</taxon>
        <taxon>Fungi</taxon>
        <taxon>Dikarya</taxon>
        <taxon>Ascomycota</taxon>
        <taxon>Pezizomycotina</taxon>
        <taxon>Dothideomycetes</taxon>
        <taxon>Dothideomycetes incertae sedis</taxon>
        <taxon>Trypetheliales</taxon>
        <taxon>Trypetheliaceae</taxon>
        <taxon>Viridothelium</taxon>
    </lineage>
</organism>
<sequence length="355" mass="39433">MSYGLLRLASRRSASMSKLGCARITRWAGVFENAFVEQPRSGPSNVTKQQRVLAQVEASIVIFWIASNELVKLSILFFYRRIFIGRAFNICTWILIYLSFVWLIDAVVSWLLYCGTNLKANFEGGWDVCPLWAFKMQMSYFALDSFIDLSLLILPIPFVLKLQTSFSRKVVIVLSFLLRGLAFVAGLNNTIVQLVSLTQPDVVTNASQGSCFQGSTLLISWPTMEIGVGLIACDLPSLSFHAISSLSRQLRRGWSISWEGIHHSLGLHSLHSRLRKGGDPHSHGTAESGTALSRYHSDSESLKYSEQGSSAGILSDFSCQQGLQGQKWQEGKYGDHVKEPALNATGRVIAEFNEV</sequence>
<gene>
    <name evidence="8" type="ORF">EV356DRAFT_572347</name>
</gene>
<protein>
    <recommendedName>
        <fullName evidence="7">Rhodopsin domain-containing protein</fullName>
    </recommendedName>
</protein>
<evidence type="ECO:0000256" key="3">
    <source>
        <dbReference type="ARBA" id="ARBA00022989"/>
    </source>
</evidence>
<reference evidence="8" key="1">
    <citation type="journal article" date="2020" name="Stud. Mycol.">
        <title>101 Dothideomycetes genomes: a test case for predicting lifestyles and emergence of pathogens.</title>
        <authorList>
            <person name="Haridas S."/>
            <person name="Albert R."/>
            <person name="Binder M."/>
            <person name="Bloem J."/>
            <person name="Labutti K."/>
            <person name="Salamov A."/>
            <person name="Andreopoulos B."/>
            <person name="Baker S."/>
            <person name="Barry K."/>
            <person name="Bills G."/>
            <person name="Bluhm B."/>
            <person name="Cannon C."/>
            <person name="Castanera R."/>
            <person name="Culley D."/>
            <person name="Daum C."/>
            <person name="Ezra D."/>
            <person name="Gonzalez J."/>
            <person name="Henrissat B."/>
            <person name="Kuo A."/>
            <person name="Liang C."/>
            <person name="Lipzen A."/>
            <person name="Lutzoni F."/>
            <person name="Magnuson J."/>
            <person name="Mondo S."/>
            <person name="Nolan M."/>
            <person name="Ohm R."/>
            <person name="Pangilinan J."/>
            <person name="Park H.-J."/>
            <person name="Ramirez L."/>
            <person name="Alfaro M."/>
            <person name="Sun H."/>
            <person name="Tritt A."/>
            <person name="Yoshinaga Y."/>
            <person name="Zwiers L.-H."/>
            <person name="Turgeon B."/>
            <person name="Goodwin S."/>
            <person name="Spatafora J."/>
            <person name="Crous P."/>
            <person name="Grigoriev I."/>
        </authorList>
    </citation>
    <scope>NUCLEOTIDE SEQUENCE</scope>
    <source>
        <strain evidence="8">Tuck. ex Michener</strain>
    </source>
</reference>
<dbReference type="OrthoDB" id="5393606at2759"/>
<dbReference type="InterPro" id="IPR049326">
    <property type="entry name" value="Rhodopsin_dom_fungi"/>
</dbReference>
<dbReference type="PANTHER" id="PTHR33048:SF157">
    <property type="entry name" value="INTEGRAL MEMBRANE PROTEIN"/>
    <property type="match status" value="1"/>
</dbReference>
<dbReference type="PANTHER" id="PTHR33048">
    <property type="entry name" value="PTH11-LIKE INTEGRAL MEMBRANE PROTEIN (AFU_ORTHOLOGUE AFUA_5G11245)"/>
    <property type="match status" value="1"/>
</dbReference>
<keyword evidence="4 6" id="KW-0472">Membrane</keyword>
<proteinExistence type="inferred from homology"/>
<dbReference type="GO" id="GO:0016020">
    <property type="term" value="C:membrane"/>
    <property type="evidence" value="ECO:0007669"/>
    <property type="project" value="UniProtKB-SubCell"/>
</dbReference>
<dbReference type="AlphaFoldDB" id="A0A6A6HP30"/>
<dbReference type="EMBL" id="ML991772">
    <property type="protein sequence ID" value="KAF2239558.1"/>
    <property type="molecule type" value="Genomic_DNA"/>
</dbReference>
<evidence type="ECO:0000313" key="9">
    <source>
        <dbReference type="Proteomes" id="UP000800092"/>
    </source>
</evidence>
<feature type="transmembrane region" description="Helical" evidence="6">
    <location>
        <begin position="140"/>
        <end position="158"/>
    </location>
</feature>
<evidence type="ECO:0000256" key="1">
    <source>
        <dbReference type="ARBA" id="ARBA00004141"/>
    </source>
</evidence>
<evidence type="ECO:0000256" key="6">
    <source>
        <dbReference type="SAM" id="Phobius"/>
    </source>
</evidence>